<keyword evidence="2 4" id="KW-0863">Zinc-finger</keyword>
<keyword evidence="3" id="KW-0862">Zinc</keyword>
<feature type="region of interest" description="Disordered" evidence="5">
    <location>
        <begin position="695"/>
        <end position="714"/>
    </location>
</feature>
<evidence type="ECO:0000256" key="1">
    <source>
        <dbReference type="ARBA" id="ARBA00022723"/>
    </source>
</evidence>
<organism evidence="7 8">
    <name type="scientific">Gonium pectorale</name>
    <name type="common">Green alga</name>
    <dbReference type="NCBI Taxonomy" id="33097"/>
    <lineage>
        <taxon>Eukaryota</taxon>
        <taxon>Viridiplantae</taxon>
        <taxon>Chlorophyta</taxon>
        <taxon>core chlorophytes</taxon>
        <taxon>Chlorophyceae</taxon>
        <taxon>CS clade</taxon>
        <taxon>Chlamydomonadales</taxon>
        <taxon>Volvocaceae</taxon>
        <taxon>Gonium</taxon>
    </lineage>
</organism>
<dbReference type="AlphaFoldDB" id="A0A150G2G5"/>
<name>A0A150G2G5_GONPE</name>
<protein>
    <recommendedName>
        <fullName evidence="6">MYND-type domain-containing protein</fullName>
    </recommendedName>
</protein>
<dbReference type="GO" id="GO:0008270">
    <property type="term" value="F:zinc ion binding"/>
    <property type="evidence" value="ECO:0007669"/>
    <property type="project" value="UniProtKB-KW"/>
</dbReference>
<dbReference type="OrthoDB" id="563099at2759"/>
<evidence type="ECO:0000259" key="6">
    <source>
        <dbReference type="PROSITE" id="PS50865"/>
    </source>
</evidence>
<keyword evidence="1" id="KW-0479">Metal-binding</keyword>
<dbReference type="EMBL" id="LSYV01000077">
    <property type="protein sequence ID" value="KXZ43991.1"/>
    <property type="molecule type" value="Genomic_DNA"/>
</dbReference>
<dbReference type="Gene3D" id="6.10.140.2220">
    <property type="match status" value="1"/>
</dbReference>
<keyword evidence="8" id="KW-1185">Reference proteome</keyword>
<evidence type="ECO:0000313" key="7">
    <source>
        <dbReference type="EMBL" id="KXZ43991.1"/>
    </source>
</evidence>
<gene>
    <name evidence="7" type="ORF">GPECTOR_76g814</name>
</gene>
<dbReference type="PROSITE" id="PS50865">
    <property type="entry name" value="ZF_MYND_2"/>
    <property type="match status" value="1"/>
</dbReference>
<dbReference type="SUPFAM" id="SSF144232">
    <property type="entry name" value="HIT/MYND zinc finger-like"/>
    <property type="match status" value="1"/>
</dbReference>
<dbReference type="Pfam" id="PF01753">
    <property type="entry name" value="zf-MYND"/>
    <property type="match status" value="1"/>
</dbReference>
<dbReference type="Proteomes" id="UP000075714">
    <property type="component" value="Unassembled WGS sequence"/>
</dbReference>
<evidence type="ECO:0000256" key="2">
    <source>
        <dbReference type="ARBA" id="ARBA00022771"/>
    </source>
</evidence>
<proteinExistence type="predicted"/>
<evidence type="ECO:0000313" key="8">
    <source>
        <dbReference type="Proteomes" id="UP000075714"/>
    </source>
</evidence>
<reference evidence="8" key="1">
    <citation type="journal article" date="2016" name="Nat. Commun.">
        <title>The Gonium pectorale genome demonstrates co-option of cell cycle regulation during the evolution of multicellularity.</title>
        <authorList>
            <person name="Hanschen E.R."/>
            <person name="Marriage T.N."/>
            <person name="Ferris P.J."/>
            <person name="Hamaji T."/>
            <person name="Toyoda A."/>
            <person name="Fujiyama A."/>
            <person name="Neme R."/>
            <person name="Noguchi H."/>
            <person name="Minakuchi Y."/>
            <person name="Suzuki M."/>
            <person name="Kawai-Toyooka H."/>
            <person name="Smith D.R."/>
            <person name="Sparks H."/>
            <person name="Anderson J."/>
            <person name="Bakaric R."/>
            <person name="Luria V."/>
            <person name="Karger A."/>
            <person name="Kirschner M.W."/>
            <person name="Durand P.M."/>
            <person name="Michod R.E."/>
            <person name="Nozaki H."/>
            <person name="Olson B.J."/>
        </authorList>
    </citation>
    <scope>NUCLEOTIDE SEQUENCE [LARGE SCALE GENOMIC DNA]</scope>
    <source>
        <strain evidence="8">NIES-2863</strain>
    </source>
</reference>
<evidence type="ECO:0000256" key="3">
    <source>
        <dbReference type="ARBA" id="ARBA00022833"/>
    </source>
</evidence>
<evidence type="ECO:0000256" key="5">
    <source>
        <dbReference type="SAM" id="MobiDB-lite"/>
    </source>
</evidence>
<comment type="caution">
    <text evidence="7">The sequence shown here is derived from an EMBL/GenBank/DDBJ whole genome shotgun (WGS) entry which is preliminary data.</text>
</comment>
<dbReference type="InterPro" id="IPR002893">
    <property type="entry name" value="Znf_MYND"/>
</dbReference>
<evidence type="ECO:0000256" key="4">
    <source>
        <dbReference type="PROSITE-ProRule" id="PRU00134"/>
    </source>
</evidence>
<sequence>MAVRRTPSLSGGVSAAAAAQALGSVLGHPDVVALQVALLERLMVHAGVPLPSEGDGAGGGNFTGGSRGGHTWALTRFEARHGAFVAEAPPNSQDRRPRRSSDADAPFPFHVVQVSLIWWRVIFFDVENGSPPPVLGLPTPLEQARLAAGTAEALCRLWRGQGLRGAFGPSGQVTWRSGLAEFMRCTFLEAPVESLSEAAVHDCTPYWVEAGCWGVALAVEALAAQLEGRLVIDVPASAHPEGKLEHGSPAHSLQYSLKSMEELLNNPRLGFRSLGAASREELSGRLQRCGLGASLDRALRLAFTSLDRGVAAVAPTGSEVLTAASARACTLIPYFVGRILRTGLLSVLSPSAGDGTATAAAEGGQRGRQAVAGTAGMLVTAVKRARALTALLEGLAASAAATRSPAPEVLESGAKVLYCVLWGARALRLQMRERAAGPAAAPASACSEPACGGGGEGPAAGLEPGRGLLALALRSACGLGTQLAFAVSFLMRQPVGAAGGGTGAHAASSPNSTLGTLEVRFAAGCTAFCLDQLAATGRPDALGGSLTAQQLLACQPHRLLAAAAAMLCAAPASGPSHTLQLNAEVRGMKRALAQGLTSALVTLPARPELSDRIQAWLELPQPLTAAFASGRAGRQATRWAARVGDDRGAPPTDHSCLFALLQAAVTWAAALEAHSASSGILALLYSVSRVAREARGRGSSGSSGESGASGGGGTLQQVAASMMEDIKCAHDLIREVDLDCELPPIVEQPPGVKDFVEGLRALDHPAQEGLFLMTVLINSLPPPLAVPAMEETAPLGRLRMCGNPRCVNFSGACEAELGLRQCAGCRVVRYCGAACQRADWQQHRAACADVKAATGAGAT</sequence>
<accession>A0A150G2G5</accession>
<feature type="domain" description="MYND-type" evidence="6">
    <location>
        <begin position="810"/>
        <end position="847"/>
    </location>
</feature>